<keyword evidence="3" id="KW-1185">Reference proteome</keyword>
<feature type="transmembrane region" description="Helical" evidence="1">
    <location>
        <begin position="15"/>
        <end position="32"/>
    </location>
</feature>
<evidence type="ECO:0000313" key="3">
    <source>
        <dbReference type="Proteomes" id="UP000295741"/>
    </source>
</evidence>
<keyword evidence="1" id="KW-1133">Transmembrane helix</keyword>
<sequence>MHDKRKNNSFWNNNWTVGTGTAIISVLILRIIDSTADTKILNSTWRFIKALFINLSLFFQRTFTIPTWGLILIAFSGLGLLILVLWIGSLFNKNDKDTTTSELPVEFLKYKSDTFDNLLYKWEYIKDYDGKYDIVNFTPYCPKDNCILHYSRCPICNTYFLKIKEKEELRILVRHRIENNLYPRN</sequence>
<gene>
    <name evidence="2" type="ORF">BC659_2676</name>
</gene>
<dbReference type="AlphaFoldDB" id="A0A4R6ITB6"/>
<evidence type="ECO:0000313" key="2">
    <source>
        <dbReference type="EMBL" id="TDO25753.1"/>
    </source>
</evidence>
<keyword evidence="1" id="KW-0472">Membrane</keyword>
<feature type="transmembrane region" description="Helical" evidence="1">
    <location>
        <begin position="69"/>
        <end position="91"/>
    </location>
</feature>
<proteinExistence type="predicted"/>
<dbReference type="Proteomes" id="UP000295741">
    <property type="component" value="Unassembled WGS sequence"/>
</dbReference>
<dbReference type="RefSeq" id="WP_133475247.1">
    <property type="nucleotide sequence ID" value="NZ_SNWP01000012.1"/>
</dbReference>
<reference evidence="2 3" key="1">
    <citation type="submission" date="2019-03" db="EMBL/GenBank/DDBJ databases">
        <title>Genomic Encyclopedia of Archaeal and Bacterial Type Strains, Phase II (KMG-II): from individual species to whole genera.</title>
        <authorList>
            <person name="Goeker M."/>
        </authorList>
    </citation>
    <scope>NUCLEOTIDE SEQUENCE [LARGE SCALE GENOMIC DNA]</scope>
    <source>
        <strain evidence="2 3">DSM 28323</strain>
    </source>
</reference>
<accession>A0A4R6ITB6</accession>
<protein>
    <submittedName>
        <fullName evidence="2">Uncharacterized protein</fullName>
    </submittedName>
</protein>
<keyword evidence="1" id="KW-0812">Transmembrane</keyword>
<dbReference type="EMBL" id="SNWP01000012">
    <property type="protein sequence ID" value="TDO25753.1"/>
    <property type="molecule type" value="Genomic_DNA"/>
</dbReference>
<comment type="caution">
    <text evidence="2">The sequence shown here is derived from an EMBL/GenBank/DDBJ whole genome shotgun (WGS) entry which is preliminary data.</text>
</comment>
<organism evidence="2 3">
    <name type="scientific">Sediminibacterium goheungense</name>
    <dbReference type="NCBI Taxonomy" id="1086393"/>
    <lineage>
        <taxon>Bacteria</taxon>
        <taxon>Pseudomonadati</taxon>
        <taxon>Bacteroidota</taxon>
        <taxon>Chitinophagia</taxon>
        <taxon>Chitinophagales</taxon>
        <taxon>Chitinophagaceae</taxon>
        <taxon>Sediminibacterium</taxon>
    </lineage>
</organism>
<name>A0A4R6ITB6_9BACT</name>
<evidence type="ECO:0000256" key="1">
    <source>
        <dbReference type="SAM" id="Phobius"/>
    </source>
</evidence>